<dbReference type="InterPro" id="IPR011682">
    <property type="entry name" value="Glyco_hydro_38_C"/>
</dbReference>
<evidence type="ECO:0000256" key="4">
    <source>
        <dbReference type="ARBA" id="ARBA00023295"/>
    </source>
</evidence>
<protein>
    <submittedName>
        <fullName evidence="6">Alpha-mannosidase</fullName>
    </submittedName>
</protein>
<dbReference type="Proteomes" id="UP001596310">
    <property type="component" value="Unassembled WGS sequence"/>
</dbReference>
<keyword evidence="4" id="KW-0326">Glycosidase</keyword>
<dbReference type="CDD" id="cd10789">
    <property type="entry name" value="GH38N_AMII_ER_cytosolic"/>
    <property type="match status" value="1"/>
</dbReference>
<dbReference type="InterPro" id="IPR037094">
    <property type="entry name" value="Glyco_hydro_38_cen_sf"/>
</dbReference>
<dbReference type="Gene3D" id="2.70.98.30">
    <property type="entry name" value="Golgi alpha-mannosidase II, domain 4"/>
    <property type="match status" value="1"/>
</dbReference>
<name>A0ABW1UN40_9LACO</name>
<dbReference type="PANTHER" id="PTHR46017">
    <property type="entry name" value="ALPHA-MANNOSIDASE 2C1"/>
    <property type="match status" value="1"/>
</dbReference>
<dbReference type="RefSeq" id="WP_125597617.1">
    <property type="nucleotide sequence ID" value="NZ_JBHSSM010000017.1"/>
</dbReference>
<evidence type="ECO:0000256" key="3">
    <source>
        <dbReference type="ARBA" id="ARBA00022801"/>
    </source>
</evidence>
<organism evidence="6 7">
    <name type="scientific">Lapidilactobacillus achengensis</name>
    <dbReference type="NCBI Taxonomy" id="2486000"/>
    <lineage>
        <taxon>Bacteria</taxon>
        <taxon>Bacillati</taxon>
        <taxon>Bacillota</taxon>
        <taxon>Bacilli</taxon>
        <taxon>Lactobacillales</taxon>
        <taxon>Lactobacillaceae</taxon>
        <taxon>Lapidilactobacillus</taxon>
    </lineage>
</organism>
<evidence type="ECO:0000259" key="5">
    <source>
        <dbReference type="SMART" id="SM00872"/>
    </source>
</evidence>
<reference evidence="7" key="1">
    <citation type="journal article" date="2019" name="Int. J. Syst. Evol. Microbiol.">
        <title>The Global Catalogue of Microorganisms (GCM) 10K type strain sequencing project: providing services to taxonomists for standard genome sequencing and annotation.</title>
        <authorList>
            <consortium name="The Broad Institute Genomics Platform"/>
            <consortium name="The Broad Institute Genome Sequencing Center for Infectious Disease"/>
            <person name="Wu L."/>
            <person name="Ma J."/>
        </authorList>
    </citation>
    <scope>NUCLEOTIDE SEQUENCE [LARGE SCALE GENOMIC DNA]</scope>
    <source>
        <strain evidence="7">CCM 8897</strain>
    </source>
</reference>
<dbReference type="SUPFAM" id="SSF74650">
    <property type="entry name" value="Galactose mutarotase-like"/>
    <property type="match status" value="1"/>
</dbReference>
<dbReference type="Gene3D" id="2.60.40.2220">
    <property type="match status" value="1"/>
</dbReference>
<dbReference type="Pfam" id="PF17677">
    <property type="entry name" value="Glyco_hydro38C2"/>
    <property type="match status" value="1"/>
</dbReference>
<dbReference type="SMART" id="SM00872">
    <property type="entry name" value="Alpha-mann_mid"/>
    <property type="match status" value="1"/>
</dbReference>
<dbReference type="InterPro" id="IPR000602">
    <property type="entry name" value="Glyco_hydro_38_N"/>
</dbReference>
<dbReference type="InterPro" id="IPR027291">
    <property type="entry name" value="Glyco_hydro_38_N_sf"/>
</dbReference>
<evidence type="ECO:0000313" key="6">
    <source>
        <dbReference type="EMBL" id="MFC6315379.1"/>
    </source>
</evidence>
<gene>
    <name evidence="6" type="ORF">ACFQHW_07375</name>
</gene>
<dbReference type="PANTHER" id="PTHR46017:SF1">
    <property type="entry name" value="ALPHA-MANNOSIDASE 2C1"/>
    <property type="match status" value="1"/>
</dbReference>
<evidence type="ECO:0000313" key="7">
    <source>
        <dbReference type="Proteomes" id="UP001596310"/>
    </source>
</evidence>
<dbReference type="InterPro" id="IPR028995">
    <property type="entry name" value="Glyco_hydro_57/38_cen_sf"/>
</dbReference>
<dbReference type="Pfam" id="PF01074">
    <property type="entry name" value="Glyco_hydro_38N"/>
    <property type="match status" value="1"/>
</dbReference>
<keyword evidence="3" id="KW-0378">Hydrolase</keyword>
<sequence length="1051" mass="119626">MYSEKKIKQQLGYLQAQVYGNFATVSDLQLWQDQREDHRQVPVDAAWQAVTLGSEWSGRDTYYWLRFQVVVPELAERQKYVIHLDLGRTGGGGNSGFEGLVFIGGQPRQAVDSNHRDIYLDAQFAKQDLVFSVLMWTGLEGGGPQQIQHYRLQQVAAGVLDERIRDCYRYLKLINETILELSDDEPLKYDYQRLLDGALRQFDWGGMTTAELSVTAGQVLAQIAAFIDQHQGQKKAYSIAAIGHTHIDVAWLWRLKHTREKTARSFSTVLALMKEYPDYKFFHSTPQVYDFIKHDYPELYTQIKQRVAEGRWEPDGGTWLEPDANIPSGEALTRQFLYGSQFFKQEFGVKQTVLWLPDVFGYSWALPQIMLGFGIDNFMTTKISWNDTNRMPHDTFVWEGLDGSRVLTHFITTTDDNADFRDSSNWMYTYNGEITPHTVLGTYHVYADKLVNNDLLLAYGYGDGGGGPTREMIENIEMINQLPGLPSIKNTRVDDYFKQLRANIKASGQSLATWNGELYLEYHRGTYTSQARVKRENRQLEFALRNLEIAAATALLRQQVAYPEAEIRELWQMVLRNQFHDILPGSSIHEVYQDNKLEYQQGFASIARLQQQLVAAQLEPHADYYHASNVNAWPITTTIQVAEQRDGVFETTDRVKLSSQKVTMGYVVQVTVPAFATTNFKFVAAKGESGVARSAASVQTATVIAISAARQVENDYYRITWNEAGQLIGLWDKKARREVITTAGVGNRLTVYEDRPTEYDNWNIDADYPEKAWTLAADQIEVSEVGPLLQSVMFTYHFHHSTIKQQMILHADSPRIDFENEIDWHDHNYLLRTDFTVAVRANEATYDIQYGNAKRPTTANTSWEAAKFETVGHKWADLSQRDYGVALLNDGKYGYHITENNLSLSLLKSGVSPDTEADQGQHHFTYSLLPHEGDFVSGQVEPTAMVLNNGLKVNRGEIQTQQALFAFSGSEAVEVDAIKLSEDGHALILRLHEYTGQNTTIQVLPQFAHGAVQATRLDETPEATLSPDADERYRLELTPYQIKTVRWEIEK</sequence>
<dbReference type="Pfam" id="PF09261">
    <property type="entry name" value="Alpha-mann_mid"/>
    <property type="match status" value="1"/>
</dbReference>
<comment type="caution">
    <text evidence="6">The sequence shown here is derived from an EMBL/GenBank/DDBJ whole genome shotgun (WGS) entry which is preliminary data.</text>
</comment>
<dbReference type="Gene3D" id="1.20.1270.50">
    <property type="entry name" value="Glycoside hydrolase family 38, central domain"/>
    <property type="match status" value="1"/>
</dbReference>
<dbReference type="InterPro" id="IPR011013">
    <property type="entry name" value="Gal_mutarotase_sf_dom"/>
</dbReference>
<proteinExistence type="inferred from homology"/>
<dbReference type="InterPro" id="IPR041147">
    <property type="entry name" value="GH38_C"/>
</dbReference>
<evidence type="ECO:0000256" key="2">
    <source>
        <dbReference type="ARBA" id="ARBA00022723"/>
    </source>
</evidence>
<dbReference type="SUPFAM" id="SSF88688">
    <property type="entry name" value="Families 57/38 glycoside transferase middle domain"/>
    <property type="match status" value="1"/>
</dbReference>
<dbReference type="EMBL" id="JBHSSM010000017">
    <property type="protein sequence ID" value="MFC6315379.1"/>
    <property type="molecule type" value="Genomic_DNA"/>
</dbReference>
<dbReference type="SUPFAM" id="SSF88713">
    <property type="entry name" value="Glycoside hydrolase/deacetylase"/>
    <property type="match status" value="1"/>
</dbReference>
<dbReference type="Pfam" id="PF07748">
    <property type="entry name" value="Glyco_hydro_38C"/>
    <property type="match status" value="1"/>
</dbReference>
<evidence type="ECO:0000256" key="1">
    <source>
        <dbReference type="ARBA" id="ARBA00009792"/>
    </source>
</evidence>
<dbReference type="Gene3D" id="3.20.110.10">
    <property type="entry name" value="Glycoside hydrolase 38, N terminal domain"/>
    <property type="match status" value="1"/>
</dbReference>
<keyword evidence="2" id="KW-0479">Metal-binding</keyword>
<accession>A0ABW1UN40</accession>
<feature type="domain" description="Glycoside hydrolase family 38 central" evidence="5">
    <location>
        <begin position="521"/>
        <end position="599"/>
    </location>
</feature>
<comment type="similarity">
    <text evidence="1">Belongs to the glycosyl hydrolase 38 family.</text>
</comment>
<dbReference type="InterPro" id="IPR011330">
    <property type="entry name" value="Glyco_hydro/deAcase_b/a-brl"/>
</dbReference>
<dbReference type="InterPro" id="IPR015341">
    <property type="entry name" value="Glyco_hydro_38_cen"/>
</dbReference>
<keyword evidence="7" id="KW-1185">Reference proteome</keyword>